<dbReference type="CDD" id="cd00063">
    <property type="entry name" value="FN3"/>
    <property type="match status" value="1"/>
</dbReference>
<gene>
    <name evidence="3" type="ORF">H0486_14745</name>
</gene>
<dbReference type="RefSeq" id="WP_228353730.1">
    <property type="nucleotide sequence ID" value="NZ_JACEGA010000001.1"/>
</dbReference>
<dbReference type="SUPFAM" id="SSF49785">
    <property type="entry name" value="Galactose-binding domain-like"/>
    <property type="match status" value="1"/>
</dbReference>
<dbReference type="EMBL" id="JACEGA010000001">
    <property type="protein sequence ID" value="MBB2184137.1"/>
    <property type="molecule type" value="Genomic_DNA"/>
</dbReference>
<keyword evidence="1" id="KW-0732">Signal</keyword>
<evidence type="ECO:0000256" key="1">
    <source>
        <dbReference type="SAM" id="SignalP"/>
    </source>
</evidence>
<dbReference type="InterPro" id="IPR013783">
    <property type="entry name" value="Ig-like_fold"/>
</dbReference>
<evidence type="ECO:0000259" key="2">
    <source>
        <dbReference type="PROSITE" id="PS50853"/>
    </source>
</evidence>
<dbReference type="AlphaFoldDB" id="A0A839K458"/>
<dbReference type="SMART" id="SM00635">
    <property type="entry name" value="BID_2"/>
    <property type="match status" value="2"/>
</dbReference>
<dbReference type="Gene3D" id="2.60.40.10">
    <property type="entry name" value="Immunoglobulins"/>
    <property type="match status" value="1"/>
</dbReference>
<dbReference type="SUPFAM" id="SSF49373">
    <property type="entry name" value="Invasin/intimin cell-adhesion fragments"/>
    <property type="match status" value="2"/>
</dbReference>
<accession>A0A839K458</accession>
<feature type="signal peptide" evidence="1">
    <location>
        <begin position="1"/>
        <end position="26"/>
    </location>
</feature>
<dbReference type="InterPro" id="IPR003961">
    <property type="entry name" value="FN3_dom"/>
</dbReference>
<dbReference type="Gene3D" id="2.60.120.260">
    <property type="entry name" value="Galactose-binding domain-like"/>
    <property type="match status" value="1"/>
</dbReference>
<name>A0A839K458_9FIRM</name>
<dbReference type="Gene3D" id="2.60.40.1080">
    <property type="match status" value="2"/>
</dbReference>
<evidence type="ECO:0000313" key="3">
    <source>
        <dbReference type="EMBL" id="MBB2184137.1"/>
    </source>
</evidence>
<dbReference type="InterPro" id="IPR008964">
    <property type="entry name" value="Invasin/intimin_cell_adhesion"/>
</dbReference>
<dbReference type="Pfam" id="PF00041">
    <property type="entry name" value="fn3"/>
    <property type="match status" value="1"/>
</dbReference>
<dbReference type="InterPro" id="IPR003343">
    <property type="entry name" value="Big_2"/>
</dbReference>
<evidence type="ECO:0000313" key="4">
    <source>
        <dbReference type="Proteomes" id="UP000574276"/>
    </source>
</evidence>
<organism evidence="3 4">
    <name type="scientific">Variimorphobacter saccharofermentans</name>
    <dbReference type="NCBI Taxonomy" id="2755051"/>
    <lineage>
        <taxon>Bacteria</taxon>
        <taxon>Bacillati</taxon>
        <taxon>Bacillota</taxon>
        <taxon>Clostridia</taxon>
        <taxon>Lachnospirales</taxon>
        <taxon>Lachnospiraceae</taxon>
        <taxon>Variimorphobacter</taxon>
    </lineage>
</organism>
<reference evidence="3 4" key="1">
    <citation type="submission" date="2020-07" db="EMBL/GenBank/DDBJ databases">
        <title>Characterization and genome sequencing of isolate MD1, a novel member within the family Lachnospiraceae.</title>
        <authorList>
            <person name="Rettenmaier R."/>
            <person name="Di Bello L."/>
            <person name="Zinser C."/>
            <person name="Scheitz K."/>
            <person name="Liebl W."/>
            <person name="Zverlov V."/>
        </authorList>
    </citation>
    <scope>NUCLEOTIDE SEQUENCE [LARGE SCALE GENOMIC DNA]</scope>
    <source>
        <strain evidence="3 4">MD1</strain>
    </source>
</reference>
<dbReference type="InterPro" id="IPR036116">
    <property type="entry name" value="FN3_sf"/>
</dbReference>
<dbReference type="SUPFAM" id="SSF49265">
    <property type="entry name" value="Fibronectin type III"/>
    <property type="match status" value="1"/>
</dbReference>
<dbReference type="Pfam" id="PF02368">
    <property type="entry name" value="Big_2"/>
    <property type="match status" value="2"/>
</dbReference>
<comment type="caution">
    <text evidence="3">The sequence shown here is derived from an EMBL/GenBank/DDBJ whole genome shotgun (WGS) entry which is preliminary data.</text>
</comment>
<feature type="domain" description="Fibronectin type-III" evidence="2">
    <location>
        <begin position="192"/>
        <end position="285"/>
    </location>
</feature>
<dbReference type="Proteomes" id="UP000574276">
    <property type="component" value="Unassembled WGS sequence"/>
</dbReference>
<keyword evidence="4" id="KW-1185">Reference proteome</keyword>
<sequence>MRKIKNFIGFAVFIASIILVSTKSFAAEVKYTENLIPKMTSATSPSGKVSADSYDGVEYHWHAFDRVLSTSSNSNHTAWVSNVDNYGWLSYEFSEKKCITKYVITVAGYCAHGRAPKNWTFEGLSLETGKWVILDKHTNEPAWANGEKRAYTFNNETYFKRYRINITATQNSENRASINELEMMETIYPLDAPTNLSVIAGDSQAKLSWNAVEGATSYNIMRSTVSGEEEFIKSVSGVSGSAITFIDKGLTNGTTYYYVVKAVGKDGESRRSNEVAATPLYVAPEKVLKLVLEVKEEKQLSVSDDLEDNTELEWTSSDEAIATVDANGKVKALKPGNTTITCVNADGSYTDRINVLVVDLELQLSVDLHIGETCRLTVGDLANADKVTWVADDPTIATVSNKGKVTAVNEGLTYITALDEQGIEVGRIYIRVRQ</sequence>
<dbReference type="InterPro" id="IPR008979">
    <property type="entry name" value="Galactose-bd-like_sf"/>
</dbReference>
<dbReference type="SMART" id="SM00060">
    <property type="entry name" value="FN3"/>
    <property type="match status" value="1"/>
</dbReference>
<dbReference type="PROSITE" id="PS50853">
    <property type="entry name" value="FN3"/>
    <property type="match status" value="1"/>
</dbReference>
<protein>
    <submittedName>
        <fullName evidence="3">Ig-like domain-containing protein</fullName>
    </submittedName>
</protein>
<feature type="chain" id="PRO_5032685155" evidence="1">
    <location>
        <begin position="27"/>
        <end position="434"/>
    </location>
</feature>
<proteinExistence type="predicted"/>